<dbReference type="Gene3D" id="3.30.70.2450">
    <property type="match status" value="1"/>
</dbReference>
<dbReference type="Gene3D" id="3.50.50.60">
    <property type="entry name" value="FAD/NAD(P)-binding domain"/>
    <property type="match status" value="1"/>
</dbReference>
<dbReference type="GO" id="GO:0004497">
    <property type="term" value="F:monooxygenase activity"/>
    <property type="evidence" value="ECO:0007669"/>
    <property type="project" value="UniProtKB-KW"/>
</dbReference>
<accession>A0ABY4M8G7</accession>
<dbReference type="Gene3D" id="3.40.30.120">
    <property type="match status" value="1"/>
</dbReference>
<keyword evidence="7" id="KW-0503">Monooxygenase</keyword>
<evidence type="ECO:0000313" key="7">
    <source>
        <dbReference type="EMBL" id="UQA93448.1"/>
    </source>
</evidence>
<dbReference type="SUPFAM" id="SSF52833">
    <property type="entry name" value="Thioredoxin-like"/>
    <property type="match status" value="1"/>
</dbReference>
<keyword evidence="3" id="KW-0285">Flavoprotein</keyword>
<feature type="domain" description="FAD-binding" evidence="6">
    <location>
        <begin position="39"/>
        <end position="379"/>
    </location>
</feature>
<evidence type="ECO:0000259" key="6">
    <source>
        <dbReference type="Pfam" id="PF01494"/>
    </source>
</evidence>
<dbReference type="RefSeq" id="WP_248864325.1">
    <property type="nucleotide sequence ID" value="NZ_CP086322.1"/>
</dbReference>
<dbReference type="SUPFAM" id="SSF51905">
    <property type="entry name" value="FAD/NAD(P)-binding domain"/>
    <property type="match status" value="1"/>
</dbReference>
<dbReference type="PRINTS" id="PR00420">
    <property type="entry name" value="RNGMNOXGNASE"/>
</dbReference>
<organism evidence="7 8">
    <name type="scientific">Streptomyces halobius</name>
    <dbReference type="NCBI Taxonomy" id="2879846"/>
    <lineage>
        <taxon>Bacteria</taxon>
        <taxon>Bacillati</taxon>
        <taxon>Actinomycetota</taxon>
        <taxon>Actinomycetes</taxon>
        <taxon>Kitasatosporales</taxon>
        <taxon>Streptomycetaceae</taxon>
        <taxon>Streptomyces</taxon>
    </lineage>
</organism>
<evidence type="ECO:0000313" key="8">
    <source>
        <dbReference type="Proteomes" id="UP000830115"/>
    </source>
</evidence>
<dbReference type="InterPro" id="IPR050641">
    <property type="entry name" value="RIFMO-like"/>
</dbReference>
<gene>
    <name evidence="7" type="ORF">K9S39_17750</name>
</gene>
<comment type="cofactor">
    <cofactor evidence="1">
        <name>FAD</name>
        <dbReference type="ChEBI" id="CHEBI:57692"/>
    </cofactor>
</comment>
<evidence type="ECO:0000256" key="3">
    <source>
        <dbReference type="ARBA" id="ARBA00022630"/>
    </source>
</evidence>
<name>A0ABY4M8G7_9ACTN</name>
<keyword evidence="8" id="KW-1185">Reference proteome</keyword>
<dbReference type="Proteomes" id="UP000830115">
    <property type="component" value="Chromosome"/>
</dbReference>
<dbReference type="InterPro" id="IPR002938">
    <property type="entry name" value="FAD-bd"/>
</dbReference>
<evidence type="ECO:0000256" key="5">
    <source>
        <dbReference type="SAM" id="MobiDB-lite"/>
    </source>
</evidence>
<dbReference type="InterPro" id="IPR036188">
    <property type="entry name" value="FAD/NAD-bd_sf"/>
</dbReference>
<keyword evidence="7" id="KW-0560">Oxidoreductase</keyword>
<dbReference type="Pfam" id="PF21274">
    <property type="entry name" value="Rng_hyd_C"/>
    <property type="match status" value="1"/>
</dbReference>
<feature type="compositionally biased region" description="Basic and acidic residues" evidence="5">
    <location>
        <begin position="17"/>
        <end position="38"/>
    </location>
</feature>
<comment type="similarity">
    <text evidence="2">Belongs to the PheA/TfdB FAD monooxygenase family.</text>
</comment>
<dbReference type="EMBL" id="CP086322">
    <property type="protein sequence ID" value="UQA93448.1"/>
    <property type="molecule type" value="Genomic_DNA"/>
</dbReference>
<evidence type="ECO:0000256" key="2">
    <source>
        <dbReference type="ARBA" id="ARBA00007801"/>
    </source>
</evidence>
<reference evidence="7" key="1">
    <citation type="submission" date="2021-10" db="EMBL/GenBank/DDBJ databases">
        <title>Streptomyces nigrumlapis sp.nov.,an antimicrobial producing actinobacterium isolated from Black Gobi rocks.</title>
        <authorList>
            <person name="Wen Y."/>
            <person name="Zhang W."/>
            <person name="Liu X.G."/>
        </authorList>
    </citation>
    <scope>NUCLEOTIDE SEQUENCE</scope>
    <source>
        <strain evidence="7">ST13-2-2</strain>
    </source>
</reference>
<protein>
    <submittedName>
        <fullName evidence="7">FAD-dependent monooxygenase</fullName>
    </submittedName>
</protein>
<feature type="region of interest" description="Disordered" evidence="5">
    <location>
        <begin position="13"/>
        <end position="38"/>
    </location>
</feature>
<evidence type="ECO:0000256" key="1">
    <source>
        <dbReference type="ARBA" id="ARBA00001974"/>
    </source>
</evidence>
<proteinExistence type="inferred from homology"/>
<keyword evidence="4" id="KW-0274">FAD</keyword>
<evidence type="ECO:0000256" key="4">
    <source>
        <dbReference type="ARBA" id="ARBA00022827"/>
    </source>
</evidence>
<dbReference type="PANTHER" id="PTHR43004:SF19">
    <property type="entry name" value="BINDING MONOOXYGENASE, PUTATIVE (JCVI)-RELATED"/>
    <property type="match status" value="1"/>
</dbReference>
<dbReference type="PANTHER" id="PTHR43004">
    <property type="entry name" value="TRK SYSTEM POTASSIUM UPTAKE PROTEIN"/>
    <property type="match status" value="1"/>
</dbReference>
<sequence>MELNNVKDVQRAALTHDGTHHGTRDSTRDAPHDGPSRRFDVLISGAGPTGLALAIDLARRGVRALLVERQDRLSPGARGTGLQPRTQEVYDDLGVLEAVQAAGGPYPDLAMWQDGRIVSTQRMVERVDPTPATPYSNALMIPQWRNLELLHERLRELDGQILFGAELTDFSQDSDGVRARLTLADGSTQTVHAAYLVAADGGRSTLRKALGIGMSGPTLAGMGPALLADLRIDGLDRDHWHRWLLPDDGFVALLPLAGTDHFQCLVWGPDLEPNPSPEAIRDRIAAGTHLTRDQVREVLWTSVYRPKAAMADRFRAGRVFLAGDAAHIHSPAGGQGLNTSVQDAYNLGWKLGQVLRHGAPDTLLDTYDTERRPIAAHILNISTRLHGSRTMRRGRDLHQLDIGYRDSPLTRELRTDLPEDALRAGDRAPDAPCTTADGTPTRLFDIYRGPHFTLLALGETDLDAAALPAAPSLVRTVHVGGPSPDLIDTNGHIRDAYGDGPTVFLIRPDGYLAVAAPANDATVRVAEALAAYTGAGLVPSAR</sequence>
<dbReference type="InterPro" id="IPR036249">
    <property type="entry name" value="Thioredoxin-like_sf"/>
</dbReference>
<dbReference type="NCBIfam" id="NF004832">
    <property type="entry name" value="PRK06184.1"/>
    <property type="match status" value="1"/>
</dbReference>
<dbReference type="Pfam" id="PF01494">
    <property type="entry name" value="FAD_binding_3"/>
    <property type="match status" value="1"/>
</dbReference>